<dbReference type="InterPro" id="IPR014284">
    <property type="entry name" value="RNA_pol_sigma-70_dom"/>
</dbReference>
<feature type="domain" description="RNA polymerase sigma-70" evidence="6">
    <location>
        <begin position="61"/>
        <end position="74"/>
    </location>
</feature>
<dbReference type="Pfam" id="PF04545">
    <property type="entry name" value="Sigma70_r4"/>
    <property type="match status" value="1"/>
</dbReference>
<feature type="domain" description="RNA polymerase sigma-70" evidence="7">
    <location>
        <begin position="223"/>
        <end position="249"/>
    </location>
</feature>
<dbReference type="PRINTS" id="PR00046">
    <property type="entry name" value="SIGMA70FCT"/>
</dbReference>
<gene>
    <name evidence="8" type="ORF">J2Z43_002298</name>
</gene>
<dbReference type="SUPFAM" id="SSF88659">
    <property type="entry name" value="Sigma3 and sigma4 domains of RNA polymerase sigma factors"/>
    <property type="match status" value="2"/>
</dbReference>
<keyword evidence="9" id="KW-1185">Reference proteome</keyword>
<dbReference type="InterPro" id="IPR007630">
    <property type="entry name" value="RNA_pol_sigma70_r4"/>
</dbReference>
<dbReference type="InterPro" id="IPR013325">
    <property type="entry name" value="RNA_pol_sigma_r2"/>
</dbReference>
<reference evidence="8 9" key="1">
    <citation type="submission" date="2021-03" db="EMBL/GenBank/DDBJ databases">
        <title>Genomic Encyclopedia of Type Strains, Phase IV (KMG-IV): sequencing the most valuable type-strain genomes for metagenomic binning, comparative biology and taxonomic classification.</title>
        <authorList>
            <person name="Goeker M."/>
        </authorList>
    </citation>
    <scope>NUCLEOTIDE SEQUENCE [LARGE SCALE GENOMIC DNA]</scope>
    <source>
        <strain evidence="8 9">DSM 1289</strain>
    </source>
</reference>
<sequence>MGTTATREEKKRLLTHEETLELIERVQNGDEEAKEILISSNLGLVRSVVSKFLNIGYDRDDLFQLGSIGLIKSIYKFDPKFNVKFSTYAVPMILGEIKRYLRDDGMIKVSRSLKQIAVRAKMQSEIMTKKLGREPSVEELAKILEIEKEDLVMALEANFSVEYLHGVIHEEEGAPICLIDKISMQGECEEEKAIDNILLKDILNKLEKRERQIIVLRYFEDLTQSEIGQMLNISQVQVSRIEKKVLSKLKEYIS</sequence>
<dbReference type="EMBL" id="JAGGJX010000005">
    <property type="protein sequence ID" value="MBP1855897.1"/>
    <property type="molecule type" value="Genomic_DNA"/>
</dbReference>
<dbReference type="PROSITE" id="PS00715">
    <property type="entry name" value="SIGMA70_1"/>
    <property type="match status" value="1"/>
</dbReference>
<dbReference type="PIRSF" id="PIRSF000770">
    <property type="entry name" value="RNA_pol_sigma-SigE/K"/>
    <property type="match status" value="1"/>
</dbReference>
<dbReference type="NCBIfam" id="TIGR02937">
    <property type="entry name" value="sigma70-ECF"/>
    <property type="match status" value="1"/>
</dbReference>
<accession>A0ABS4ED89</accession>
<evidence type="ECO:0000256" key="2">
    <source>
        <dbReference type="ARBA" id="ARBA00023082"/>
    </source>
</evidence>
<dbReference type="InterPro" id="IPR036388">
    <property type="entry name" value="WH-like_DNA-bd_sf"/>
</dbReference>
<comment type="similarity">
    <text evidence="5">Belongs to the sigma-70 factor family.</text>
</comment>
<evidence type="ECO:0000259" key="6">
    <source>
        <dbReference type="PROSITE" id="PS00715"/>
    </source>
</evidence>
<dbReference type="InterPro" id="IPR007624">
    <property type="entry name" value="RNA_pol_sigma70_r3"/>
</dbReference>
<dbReference type="Pfam" id="PF04542">
    <property type="entry name" value="Sigma70_r2"/>
    <property type="match status" value="1"/>
</dbReference>
<evidence type="ECO:0000256" key="1">
    <source>
        <dbReference type="ARBA" id="ARBA00023015"/>
    </source>
</evidence>
<dbReference type="PANTHER" id="PTHR30385">
    <property type="entry name" value="SIGMA FACTOR F FLAGELLAR"/>
    <property type="match status" value="1"/>
</dbReference>
<organism evidence="8 9">
    <name type="scientific">Metaclostridioides mangenotii</name>
    <dbReference type="NCBI Taxonomy" id="1540"/>
    <lineage>
        <taxon>Bacteria</taxon>
        <taxon>Bacillati</taxon>
        <taxon>Bacillota</taxon>
        <taxon>Clostridia</taxon>
        <taxon>Peptostreptococcales</taxon>
        <taxon>Peptostreptococcaceae</taxon>
        <taxon>Metaclostridioides</taxon>
    </lineage>
</organism>
<evidence type="ECO:0000313" key="8">
    <source>
        <dbReference type="EMBL" id="MBP1855897.1"/>
    </source>
</evidence>
<keyword evidence="4 5" id="KW-0804">Transcription</keyword>
<evidence type="ECO:0000256" key="4">
    <source>
        <dbReference type="ARBA" id="ARBA00023163"/>
    </source>
</evidence>
<dbReference type="PANTHER" id="PTHR30385:SF4">
    <property type="entry name" value="RNA POLYMERASE SIGMA-E FACTOR"/>
    <property type="match status" value="1"/>
</dbReference>
<dbReference type="SUPFAM" id="SSF88946">
    <property type="entry name" value="Sigma2 domain of RNA polymerase sigma factors"/>
    <property type="match status" value="1"/>
</dbReference>
<dbReference type="InterPro" id="IPR013324">
    <property type="entry name" value="RNA_pol_sigma_r3/r4-like"/>
</dbReference>
<protein>
    <recommendedName>
        <fullName evidence="5">RNA polymerase sigma factor</fullName>
    </recommendedName>
</protein>
<comment type="caution">
    <text evidence="8">The sequence shown here is derived from an EMBL/GenBank/DDBJ whole genome shotgun (WGS) entry which is preliminary data.</text>
</comment>
<name>A0ABS4ED89_9FIRM</name>
<proteinExistence type="inferred from homology"/>
<dbReference type="InterPro" id="IPR007627">
    <property type="entry name" value="RNA_pol_sigma70_r2"/>
</dbReference>
<evidence type="ECO:0000256" key="3">
    <source>
        <dbReference type="ARBA" id="ARBA00023125"/>
    </source>
</evidence>
<evidence type="ECO:0000256" key="5">
    <source>
        <dbReference type="RuleBase" id="RU362124"/>
    </source>
</evidence>
<dbReference type="Gene3D" id="1.10.10.10">
    <property type="entry name" value="Winged helix-like DNA-binding domain superfamily/Winged helix DNA-binding domain"/>
    <property type="match status" value="2"/>
</dbReference>
<dbReference type="Gene3D" id="1.20.120.1810">
    <property type="match status" value="1"/>
</dbReference>
<dbReference type="NCBIfam" id="TIGR02980">
    <property type="entry name" value="SigBFG"/>
    <property type="match status" value="1"/>
</dbReference>
<evidence type="ECO:0000259" key="7">
    <source>
        <dbReference type="PROSITE" id="PS00716"/>
    </source>
</evidence>
<dbReference type="PROSITE" id="PS00716">
    <property type="entry name" value="SIGMA70_2"/>
    <property type="match status" value="1"/>
</dbReference>
<dbReference type="NCBIfam" id="NF004052">
    <property type="entry name" value="PRK05572.1"/>
    <property type="match status" value="1"/>
</dbReference>
<dbReference type="RefSeq" id="WP_027702632.1">
    <property type="nucleotide sequence ID" value="NZ_BAAACS010000019.1"/>
</dbReference>
<keyword evidence="1 5" id="KW-0805">Transcription regulation</keyword>
<comment type="function">
    <text evidence="5">Sigma factors are initiation factors that promote the attachment of RNA polymerase to specific initiation sites and are then released.</text>
</comment>
<keyword evidence="3 5" id="KW-0238">DNA-binding</keyword>
<keyword evidence="2 5" id="KW-0731">Sigma factor</keyword>
<dbReference type="InterPro" id="IPR014322">
    <property type="entry name" value="RNA_pol_sigma-B/F/G"/>
</dbReference>
<dbReference type="InterPro" id="IPR000943">
    <property type="entry name" value="RNA_pol_sigma70"/>
</dbReference>
<dbReference type="Pfam" id="PF04539">
    <property type="entry name" value="Sigma70_r3"/>
    <property type="match status" value="1"/>
</dbReference>
<evidence type="ECO:0000313" key="9">
    <source>
        <dbReference type="Proteomes" id="UP000767291"/>
    </source>
</evidence>
<dbReference type="Proteomes" id="UP000767291">
    <property type="component" value="Unassembled WGS sequence"/>
</dbReference>
<dbReference type="CDD" id="cd06171">
    <property type="entry name" value="Sigma70_r4"/>
    <property type="match status" value="1"/>
</dbReference>